<dbReference type="Proteomes" id="UP000823902">
    <property type="component" value="Unassembled WGS sequence"/>
</dbReference>
<comment type="caution">
    <text evidence="1">The sequence shown here is derived from an EMBL/GenBank/DDBJ whole genome shotgun (WGS) entry which is preliminary data.</text>
</comment>
<organism evidence="1 2">
    <name type="scientific">Candidatus Mediterraneibacter faecavium</name>
    <dbReference type="NCBI Taxonomy" id="2838668"/>
    <lineage>
        <taxon>Bacteria</taxon>
        <taxon>Bacillati</taxon>
        <taxon>Bacillota</taxon>
        <taxon>Clostridia</taxon>
        <taxon>Lachnospirales</taxon>
        <taxon>Lachnospiraceae</taxon>
        <taxon>Mediterraneibacter</taxon>
    </lineage>
</organism>
<evidence type="ECO:0000313" key="2">
    <source>
        <dbReference type="Proteomes" id="UP000823902"/>
    </source>
</evidence>
<dbReference type="AlphaFoldDB" id="A0A9D2Q9G7"/>
<evidence type="ECO:0000313" key="1">
    <source>
        <dbReference type="EMBL" id="HJC74016.1"/>
    </source>
</evidence>
<reference evidence="1" key="1">
    <citation type="journal article" date="2021" name="PeerJ">
        <title>Extensive microbial diversity within the chicken gut microbiome revealed by metagenomics and culture.</title>
        <authorList>
            <person name="Gilroy R."/>
            <person name="Ravi A."/>
            <person name="Getino M."/>
            <person name="Pursley I."/>
            <person name="Horton D.L."/>
            <person name="Alikhan N.F."/>
            <person name="Baker D."/>
            <person name="Gharbi K."/>
            <person name="Hall N."/>
            <person name="Watson M."/>
            <person name="Adriaenssens E.M."/>
            <person name="Foster-Nyarko E."/>
            <person name="Jarju S."/>
            <person name="Secka A."/>
            <person name="Antonio M."/>
            <person name="Oren A."/>
            <person name="Chaudhuri R.R."/>
            <person name="La Ragione R."/>
            <person name="Hildebrand F."/>
            <person name="Pallen M.J."/>
        </authorList>
    </citation>
    <scope>NUCLEOTIDE SEQUENCE</scope>
    <source>
        <strain evidence="1">CHK196-7946</strain>
    </source>
</reference>
<protein>
    <submittedName>
        <fullName evidence="1">Uncharacterized protein</fullName>
    </submittedName>
</protein>
<reference evidence="1" key="2">
    <citation type="submission" date="2021-04" db="EMBL/GenBank/DDBJ databases">
        <authorList>
            <person name="Gilroy R."/>
        </authorList>
    </citation>
    <scope>NUCLEOTIDE SEQUENCE</scope>
    <source>
        <strain evidence="1">CHK196-7946</strain>
    </source>
</reference>
<accession>A0A9D2Q9G7</accession>
<name>A0A9D2Q9G7_9FIRM</name>
<dbReference type="EMBL" id="DWVY01000014">
    <property type="protein sequence ID" value="HJC74016.1"/>
    <property type="molecule type" value="Genomic_DNA"/>
</dbReference>
<proteinExistence type="predicted"/>
<gene>
    <name evidence="1" type="ORF">H9697_03580</name>
</gene>
<sequence>MRQQKRRILHKLCIDMERSEYTSFSMLAMLKCEFQWTSILISRYMDSRG</sequence>